<feature type="non-terminal residue" evidence="1">
    <location>
        <position position="162"/>
    </location>
</feature>
<protein>
    <submittedName>
        <fullName evidence="1">Uncharacterized protein</fullName>
    </submittedName>
</protein>
<dbReference type="AlphaFoldDB" id="A0AAN5IA57"/>
<organism evidence="1 2">
    <name type="scientific">Pristionchus mayeri</name>
    <dbReference type="NCBI Taxonomy" id="1317129"/>
    <lineage>
        <taxon>Eukaryota</taxon>
        <taxon>Metazoa</taxon>
        <taxon>Ecdysozoa</taxon>
        <taxon>Nematoda</taxon>
        <taxon>Chromadorea</taxon>
        <taxon>Rhabditida</taxon>
        <taxon>Rhabditina</taxon>
        <taxon>Diplogasteromorpha</taxon>
        <taxon>Diplogasteroidea</taxon>
        <taxon>Neodiplogasteridae</taxon>
        <taxon>Pristionchus</taxon>
    </lineage>
</organism>
<dbReference type="Proteomes" id="UP001328107">
    <property type="component" value="Unassembled WGS sequence"/>
</dbReference>
<dbReference type="EMBL" id="BTRK01000006">
    <property type="protein sequence ID" value="GMR56730.1"/>
    <property type="molecule type" value="Genomic_DNA"/>
</dbReference>
<proteinExistence type="predicted"/>
<reference evidence="2" key="1">
    <citation type="submission" date="2022-10" db="EMBL/GenBank/DDBJ databases">
        <title>Genome assembly of Pristionchus species.</title>
        <authorList>
            <person name="Yoshida K."/>
            <person name="Sommer R.J."/>
        </authorList>
    </citation>
    <scope>NUCLEOTIDE SEQUENCE [LARGE SCALE GENOMIC DNA]</scope>
    <source>
        <strain evidence="2">RS5460</strain>
    </source>
</reference>
<name>A0AAN5IA57_9BILA</name>
<sequence length="162" mass="18654">DHVGSIVDERRILPREDVAMLLPHFFETFAHLLLFDWLEVSSSSRALDEELDAEGDELQHRWRIESEVICDDRHLGSACFADTGSLGELQVVVREIGLSLRRSSRARSRVLARARSLRCSSARVTRGVETRHRRSQLVCNFRRRSDRGLVRTIVSQIRGYLK</sequence>
<accession>A0AAN5IA57</accession>
<evidence type="ECO:0000313" key="2">
    <source>
        <dbReference type="Proteomes" id="UP001328107"/>
    </source>
</evidence>
<evidence type="ECO:0000313" key="1">
    <source>
        <dbReference type="EMBL" id="GMR56730.1"/>
    </source>
</evidence>
<comment type="caution">
    <text evidence="1">The sequence shown here is derived from an EMBL/GenBank/DDBJ whole genome shotgun (WGS) entry which is preliminary data.</text>
</comment>
<gene>
    <name evidence="1" type="ORF">PMAYCL1PPCAC_26925</name>
</gene>
<keyword evidence="2" id="KW-1185">Reference proteome</keyword>
<feature type="non-terminal residue" evidence="1">
    <location>
        <position position="1"/>
    </location>
</feature>